<accession>A0A6A5C270</accession>
<dbReference type="InterPro" id="IPR044840">
    <property type="entry name" value="Nup188"/>
</dbReference>
<dbReference type="PANTHER" id="PTHR31431">
    <property type="entry name" value="NUCLEOPORIN NUP188 HOMOLOG"/>
    <property type="match status" value="1"/>
</dbReference>
<evidence type="ECO:0000313" key="4">
    <source>
        <dbReference type="Proteomes" id="UP000444721"/>
    </source>
</evidence>
<dbReference type="EMBL" id="VFQX01000017">
    <property type="protein sequence ID" value="KAF0980644.1"/>
    <property type="molecule type" value="Genomic_DNA"/>
</dbReference>
<dbReference type="GO" id="GO:0017056">
    <property type="term" value="F:structural constituent of nuclear pore"/>
    <property type="evidence" value="ECO:0007669"/>
    <property type="project" value="InterPro"/>
</dbReference>
<feature type="region of interest" description="Disordered" evidence="2">
    <location>
        <begin position="1"/>
        <end position="20"/>
    </location>
</feature>
<dbReference type="OrthoDB" id="102511at2759"/>
<feature type="coiled-coil region" evidence="1">
    <location>
        <begin position="185"/>
        <end position="230"/>
    </location>
</feature>
<keyword evidence="4" id="KW-1185">Reference proteome</keyword>
<dbReference type="Proteomes" id="UP000444721">
    <property type="component" value="Unassembled WGS sequence"/>
</dbReference>
<sequence>MLSSTKDVGSRSSHNNNTQANEVAELREYYTRSFAILHEALSSPPSNFPWVEVLDAIKPALKEGMKCFENREPKEDVKLYAKQKELVNELSKRTNLNQKSCYRILEDFLLCEAHDHLVLDARDPLVVDKITNFYYSERLLLLECISTIFRIDSNYDEEEDADDIGKKACHNVVTWLLSQDIEGSVQEWIRDVSNIEQHLKNLKLQSLSEIEVTKRRIELIEQKLNEQAAALNVLFMIYYEYRYRCDTKRFPKFFNEHYIGRDFGNIHRNLENISTKGFQIIRRIVCLSFLVIVEILDTGNIVECINKGKDYQNRLPENIISKLTDEIRQEIGNDPHCAALRLLWASYLQLTPNNVPLNDIYHLIQTGIKFEGLEFIRRMFDKDDYAFHGHDANYEGYRSVIKTGVESVYFLFKFHKVPFSLIEQIFSVTEAAIQTKSTMIRENQLAQDLSDYGIEQQPYKDLLNYFKLVFPAKKEILRLLTLMCNDHSSTLKVLNIMESQETYCVEMTHSELKTLCGIDQSNPNDWETKETPLQTITSYKDSITNIIIPSGIPCLVVNQTAETCLVTFQFSSYIWKVLLCQIVEVLQNSISIQTKDVRSMVHHFLNLLHKLIYYRGVSVEKLDKYIIELLISKQMYTHRSEKKGIVQLLSRIIKYFSNFPIGSIPTEILISCCNCLNAIATVAPVETASQVYHLIQKYHFSNILREECMNGRYGATLSLLDTILELSKNHPGPMTTIMDILPFICSSIFSLHDSWRYQKLEERWLIALKCLQIFNQIAEDSIWMEHKTEDSRVSTGGRQLLSAFLHDSSLYQVLFLLVGLGGAFLENVTRHEKTEEAVTVQALIKESLTLLDSLLRFRQITKASNPISTFEDVLFSKLLGKQQIPLITSIFEFTDPRHYTSEVRVLACKVITLIAQLTEDYNSRPPSLVGYLGSHSTSLVGRCLDTLRSRSEPDELKIAIFDLISVTVEIQRGLGELFVNSSPPHIKKKVEEDDELTLPPGGCIETIMDIIRNIDLKQSKPAVVRSAIGVIQSIFQSGESRSRITKILRNQVNFWKDMVKVLSFFTNATSLSDIDVVRSVTSVLSIFAVDMYNMMILKNDEDVAFNQVQAPLFEKNSKIQQILKKSIERIIEFTNQNRRQIFNIDEMLKNEIKRLGRSIRLSDYIQDRNTKTDMLYNTDRLKRWEHDISNELVISLSILNASIAQEEAYISLLRSMNALFSVRFESPLLAKDHPNEDYFQSNIGLLLDGLKVKEKSNFHESSTSAIHMASEIYLPLPIILDKLVTTFHTEVASMLETFIHKYIVLFPPSYSIEPKDDHSDDAIRKLTDLLIGQVQRNKLTVSKEILGCLLMYYVDLGSNVGIRNFTSIMPTLFHIVKTFDKYDDCTNLALSILSICVENIFDSEQGNYICRELADCLSNFDGVNEHHSKYTLNILNLLLALSSTQAGSTLMVVNNFIPRLTNCSILSTGSGKYAGQTYYEGERTWWHTAWKYSLKIVTSLLNSFDFANHPQRYMTGSALMFDESSGQAQYFFYQVFDFCNAHRNRLILGLNELWDKRPLTFAIIEEVELISMLVNALSRLKLLPQLVYLIDASLIAMLKCIDAVKHFHSVLGKVTPITAHERKLYEADKHYREEYLQSQHSTLKTRNLLRDLHKNAENAYMPNPEESPFTSSTIEAIKNLYQGREMLNWNTQIDLTVYGTLQSILASVRCLTVLPKDDGIEMPVDPIYVLSMQSHSPNIRDVFKCIESCVDALEYIPSRKYTDEAKVTALESGAITPTTLSPSYSCTATERVGREQETMLKSRFLVSRVVIGTMYEALHVAITHILIYEFLSEGDPQKQSQVKELKEELNKLFSLHKKLDKPLKSWFFIKYGDQLRELIKFMKELQV</sequence>
<dbReference type="VEuPathDB" id="AmoebaDB:FDP41_013127"/>
<dbReference type="OMA" id="GNYICRE"/>
<evidence type="ECO:0000256" key="2">
    <source>
        <dbReference type="SAM" id="MobiDB-lite"/>
    </source>
</evidence>
<proteinExistence type="predicted"/>
<dbReference type="VEuPathDB" id="AmoebaDB:NF0027090"/>
<gene>
    <name evidence="3" type="ORF">FDP41_013127</name>
</gene>
<comment type="caution">
    <text evidence="3">The sequence shown here is derived from an EMBL/GenBank/DDBJ whole genome shotgun (WGS) entry which is preliminary data.</text>
</comment>
<dbReference type="GO" id="GO:0006405">
    <property type="term" value="P:RNA export from nucleus"/>
    <property type="evidence" value="ECO:0007669"/>
    <property type="project" value="TreeGrafter"/>
</dbReference>
<name>A0A6A5C270_NAEFO</name>
<reference evidence="3 4" key="1">
    <citation type="journal article" date="2019" name="Sci. Rep.">
        <title>Nanopore sequencing improves the draft genome of the human pathogenic amoeba Naegleria fowleri.</title>
        <authorList>
            <person name="Liechti N."/>
            <person name="Schurch N."/>
            <person name="Bruggmann R."/>
            <person name="Wittwer M."/>
        </authorList>
    </citation>
    <scope>NUCLEOTIDE SEQUENCE [LARGE SCALE GENOMIC DNA]</scope>
    <source>
        <strain evidence="3 4">ATCC 30894</strain>
    </source>
</reference>
<dbReference type="VEuPathDB" id="AmoebaDB:NfTy_035610"/>
<organism evidence="3 4">
    <name type="scientific">Naegleria fowleri</name>
    <name type="common">Brain eating amoeba</name>
    <dbReference type="NCBI Taxonomy" id="5763"/>
    <lineage>
        <taxon>Eukaryota</taxon>
        <taxon>Discoba</taxon>
        <taxon>Heterolobosea</taxon>
        <taxon>Tetramitia</taxon>
        <taxon>Eutetramitia</taxon>
        <taxon>Vahlkampfiidae</taxon>
        <taxon>Naegleria</taxon>
    </lineage>
</organism>
<protein>
    <submittedName>
        <fullName evidence="3">Uncharacterized protein</fullName>
    </submittedName>
</protein>
<evidence type="ECO:0000313" key="3">
    <source>
        <dbReference type="EMBL" id="KAF0980644.1"/>
    </source>
</evidence>
<dbReference type="GO" id="GO:0044611">
    <property type="term" value="C:nuclear pore inner ring"/>
    <property type="evidence" value="ECO:0007669"/>
    <property type="project" value="TreeGrafter"/>
</dbReference>
<dbReference type="GeneID" id="68120342"/>
<dbReference type="SUPFAM" id="SSF48371">
    <property type="entry name" value="ARM repeat"/>
    <property type="match status" value="1"/>
</dbReference>
<dbReference type="RefSeq" id="XP_044565357.1">
    <property type="nucleotide sequence ID" value="XM_044703723.1"/>
</dbReference>
<dbReference type="InterPro" id="IPR016024">
    <property type="entry name" value="ARM-type_fold"/>
</dbReference>
<dbReference type="PANTHER" id="PTHR31431:SF1">
    <property type="entry name" value="NUCLEOPORIN NUP188"/>
    <property type="match status" value="1"/>
</dbReference>
<keyword evidence="1" id="KW-0175">Coiled coil</keyword>
<dbReference type="GO" id="GO:0006606">
    <property type="term" value="P:protein import into nucleus"/>
    <property type="evidence" value="ECO:0007669"/>
    <property type="project" value="TreeGrafter"/>
</dbReference>
<evidence type="ECO:0000256" key="1">
    <source>
        <dbReference type="SAM" id="Coils"/>
    </source>
</evidence>